<dbReference type="InterPro" id="IPR037151">
    <property type="entry name" value="AlkB-like_sf"/>
</dbReference>
<dbReference type="InterPro" id="IPR005123">
    <property type="entry name" value="Oxoglu/Fe-dep_dioxygenase_dom"/>
</dbReference>
<dbReference type="GO" id="GO:1990931">
    <property type="term" value="F:mRNA N6-methyladenosine dioxygenase activity"/>
    <property type="evidence" value="ECO:0007669"/>
    <property type="project" value="UniProtKB-EC"/>
</dbReference>
<dbReference type="OrthoDB" id="6614653at2759"/>
<feature type="compositionally biased region" description="Polar residues" evidence="10">
    <location>
        <begin position="242"/>
        <end position="254"/>
    </location>
</feature>
<keyword evidence="6 9" id="KW-0408">Iron</keyword>
<feature type="region of interest" description="Disordered" evidence="10">
    <location>
        <begin position="241"/>
        <end position="261"/>
    </location>
</feature>
<dbReference type="PANTHER" id="PTHR16557:SF2">
    <property type="entry name" value="NUCLEIC ACID DIOXYGENASE ALKBH1"/>
    <property type="match status" value="1"/>
</dbReference>
<dbReference type="FunFam" id="2.60.120.590:FF:000014">
    <property type="entry name" value="Oxidoreductase, 2OG-Fe(II) oxygenase family family"/>
    <property type="match status" value="1"/>
</dbReference>
<evidence type="ECO:0000259" key="11">
    <source>
        <dbReference type="PROSITE" id="PS51471"/>
    </source>
</evidence>
<dbReference type="Pfam" id="PF13532">
    <property type="entry name" value="2OG-FeII_Oxy_2"/>
    <property type="match status" value="1"/>
</dbReference>
<feature type="binding site" evidence="9">
    <location>
        <position position="369"/>
    </location>
    <ligand>
        <name>Fe cation</name>
        <dbReference type="ChEBI" id="CHEBI:24875"/>
        <note>catalytic</note>
    </ligand>
</feature>
<dbReference type="EMBL" id="MU001702">
    <property type="protein sequence ID" value="KAF2452847.1"/>
    <property type="molecule type" value="Genomic_DNA"/>
</dbReference>
<sequence length="422" mass="45658">MGGPGLDPHRPPPDRIRSIWKRYRHMQASTLDADPDVLDFSRGLSPGQRGQVREFPFYAPAELERIFARFADGRDPAPGSSSSPSAMPKEPPSMAYEHRNLQGLVIIPSLLPPHVQLALLSRLFHRDLSNSRHMTNVHLHHHVVYPPSTSHSHRKSPASTPPSANPANGSAPTQVSPSPSATPTPPSPSFFSLPVTTTTPFPPLNPSTHRPLPLSSFLSRKLRWLTLGAQYDWTAKSYPAPTASTSDADNSGDGSPSTAAFDASPAFPADIAALLRGLFPQTEPQAAIVNVYAPGDVLGAHRDVSEESARGLVSVSVGCDGVFVIGHAGEGGDDRRENEKEEEKEDVVVVRLRSGDVVYMDGRARFAWHGVPAVLAGTCPAKLREWPAGGGGRVDGEDEAFEAWRGWMAGKRVNLNVRQMWD</sequence>
<comment type="similarity">
    <text evidence="1">Belongs to the alkB family.</text>
</comment>
<evidence type="ECO:0000256" key="7">
    <source>
        <dbReference type="ARBA" id="ARBA00023026"/>
    </source>
</evidence>
<organism evidence="12 13">
    <name type="scientific">Lineolata rhizophorae</name>
    <dbReference type="NCBI Taxonomy" id="578093"/>
    <lineage>
        <taxon>Eukaryota</taxon>
        <taxon>Fungi</taxon>
        <taxon>Dikarya</taxon>
        <taxon>Ascomycota</taxon>
        <taxon>Pezizomycotina</taxon>
        <taxon>Dothideomycetes</taxon>
        <taxon>Dothideomycetes incertae sedis</taxon>
        <taxon>Lineolatales</taxon>
        <taxon>Lineolataceae</taxon>
        <taxon>Lineolata</taxon>
    </lineage>
</organism>
<keyword evidence="3 9" id="KW-0479">Metal-binding</keyword>
<evidence type="ECO:0000256" key="9">
    <source>
        <dbReference type="PIRSR" id="PIRSR604574-2"/>
    </source>
</evidence>
<name>A0A6A6NN06_9PEZI</name>
<feature type="binding site" evidence="9">
    <location>
        <position position="303"/>
    </location>
    <ligand>
        <name>Fe cation</name>
        <dbReference type="ChEBI" id="CHEBI:24875"/>
        <note>catalytic</note>
    </ligand>
</feature>
<evidence type="ECO:0000256" key="5">
    <source>
        <dbReference type="ARBA" id="ARBA00023002"/>
    </source>
</evidence>
<keyword evidence="4" id="KW-0223">Dioxygenase</keyword>
<dbReference type="PANTHER" id="PTHR16557">
    <property type="entry name" value="ALKYLATED DNA REPAIR PROTEIN ALKB-RELATED"/>
    <property type="match status" value="1"/>
</dbReference>
<feature type="region of interest" description="Disordered" evidence="10">
    <location>
        <begin position="144"/>
        <end position="194"/>
    </location>
</feature>
<keyword evidence="13" id="KW-1185">Reference proteome</keyword>
<proteinExistence type="inferred from homology"/>
<dbReference type="AlphaFoldDB" id="A0A6A6NN06"/>
<evidence type="ECO:0000256" key="4">
    <source>
        <dbReference type="ARBA" id="ARBA00022964"/>
    </source>
</evidence>
<evidence type="ECO:0000256" key="6">
    <source>
        <dbReference type="ARBA" id="ARBA00023004"/>
    </source>
</evidence>
<dbReference type="EC" id="1.14.11.53" evidence="2"/>
<dbReference type="InterPro" id="IPR004574">
    <property type="entry name" value="Alkb"/>
</dbReference>
<dbReference type="InterPro" id="IPR027450">
    <property type="entry name" value="AlkB-like"/>
</dbReference>
<feature type="binding site" evidence="9">
    <location>
        <position position="301"/>
    </location>
    <ligand>
        <name>Fe cation</name>
        <dbReference type="ChEBI" id="CHEBI:24875"/>
        <note>catalytic</note>
    </ligand>
</feature>
<protein>
    <recommendedName>
        <fullName evidence="2">mRNA N(6)-methyladenine demethylase</fullName>
        <ecNumber evidence="2">1.14.11.53</ecNumber>
    </recommendedName>
</protein>
<evidence type="ECO:0000256" key="10">
    <source>
        <dbReference type="SAM" id="MobiDB-lite"/>
    </source>
</evidence>
<comment type="cofactor">
    <cofactor evidence="9">
        <name>Fe(2+)</name>
        <dbReference type="ChEBI" id="CHEBI:29033"/>
    </cofactor>
    <text evidence="9">Binds 1 Fe(2+) ion per subunit.</text>
</comment>
<feature type="domain" description="Fe2OG dioxygenase" evidence="11">
    <location>
        <begin position="283"/>
        <end position="421"/>
    </location>
</feature>
<evidence type="ECO:0000256" key="1">
    <source>
        <dbReference type="ARBA" id="ARBA00007879"/>
    </source>
</evidence>
<dbReference type="PROSITE" id="PS51471">
    <property type="entry name" value="FE2OG_OXY"/>
    <property type="match status" value="1"/>
</dbReference>
<dbReference type="GO" id="GO:0046872">
    <property type="term" value="F:metal ion binding"/>
    <property type="evidence" value="ECO:0007669"/>
    <property type="project" value="UniProtKB-KW"/>
</dbReference>
<reference evidence="12" key="1">
    <citation type="journal article" date="2020" name="Stud. Mycol.">
        <title>101 Dothideomycetes genomes: a test case for predicting lifestyles and emergence of pathogens.</title>
        <authorList>
            <person name="Haridas S."/>
            <person name="Albert R."/>
            <person name="Binder M."/>
            <person name="Bloem J."/>
            <person name="Labutti K."/>
            <person name="Salamov A."/>
            <person name="Andreopoulos B."/>
            <person name="Baker S."/>
            <person name="Barry K."/>
            <person name="Bills G."/>
            <person name="Bluhm B."/>
            <person name="Cannon C."/>
            <person name="Castanera R."/>
            <person name="Culley D."/>
            <person name="Daum C."/>
            <person name="Ezra D."/>
            <person name="Gonzalez J."/>
            <person name="Henrissat B."/>
            <person name="Kuo A."/>
            <person name="Liang C."/>
            <person name="Lipzen A."/>
            <person name="Lutzoni F."/>
            <person name="Magnuson J."/>
            <person name="Mondo S."/>
            <person name="Nolan M."/>
            <person name="Ohm R."/>
            <person name="Pangilinan J."/>
            <person name="Park H.-J."/>
            <person name="Ramirez L."/>
            <person name="Alfaro M."/>
            <person name="Sun H."/>
            <person name="Tritt A."/>
            <person name="Yoshinaga Y."/>
            <person name="Zwiers L.-H."/>
            <person name="Turgeon B."/>
            <person name="Goodwin S."/>
            <person name="Spatafora J."/>
            <person name="Crous P."/>
            <person name="Grigoriev I."/>
        </authorList>
    </citation>
    <scope>NUCLEOTIDE SEQUENCE</scope>
    <source>
        <strain evidence="12">ATCC 16933</strain>
    </source>
</reference>
<dbReference type="GO" id="GO:0005737">
    <property type="term" value="C:cytoplasm"/>
    <property type="evidence" value="ECO:0007669"/>
    <property type="project" value="TreeGrafter"/>
</dbReference>
<feature type="region of interest" description="Disordered" evidence="10">
    <location>
        <begin position="72"/>
        <end position="94"/>
    </location>
</feature>
<evidence type="ECO:0000256" key="2">
    <source>
        <dbReference type="ARBA" id="ARBA00012931"/>
    </source>
</evidence>
<keyword evidence="5" id="KW-0560">Oxidoreductase</keyword>
<evidence type="ECO:0000256" key="8">
    <source>
        <dbReference type="ARBA" id="ARBA00047565"/>
    </source>
</evidence>
<comment type="catalytic activity">
    <reaction evidence="8">
        <text>an N(6)-methyladenosine in mRNA + 2-oxoglutarate + O2 = an adenosine in mRNA + formaldehyde + succinate + CO2</text>
        <dbReference type="Rhea" id="RHEA:49520"/>
        <dbReference type="Rhea" id="RHEA-COMP:12414"/>
        <dbReference type="Rhea" id="RHEA-COMP:12417"/>
        <dbReference type="ChEBI" id="CHEBI:15379"/>
        <dbReference type="ChEBI" id="CHEBI:16526"/>
        <dbReference type="ChEBI" id="CHEBI:16810"/>
        <dbReference type="ChEBI" id="CHEBI:16842"/>
        <dbReference type="ChEBI" id="CHEBI:30031"/>
        <dbReference type="ChEBI" id="CHEBI:74411"/>
        <dbReference type="ChEBI" id="CHEBI:74449"/>
        <dbReference type="EC" id="1.14.11.53"/>
    </reaction>
    <physiologicalReaction direction="left-to-right" evidence="8">
        <dbReference type="Rhea" id="RHEA:49521"/>
    </physiologicalReaction>
</comment>
<evidence type="ECO:0000256" key="3">
    <source>
        <dbReference type="ARBA" id="ARBA00022723"/>
    </source>
</evidence>
<dbReference type="Proteomes" id="UP000799766">
    <property type="component" value="Unassembled WGS sequence"/>
</dbReference>
<dbReference type="GO" id="GO:0005634">
    <property type="term" value="C:nucleus"/>
    <property type="evidence" value="ECO:0007669"/>
    <property type="project" value="TreeGrafter"/>
</dbReference>
<feature type="compositionally biased region" description="Low complexity" evidence="10">
    <location>
        <begin position="165"/>
        <end position="179"/>
    </location>
</feature>
<evidence type="ECO:0000313" key="12">
    <source>
        <dbReference type="EMBL" id="KAF2452847.1"/>
    </source>
</evidence>
<accession>A0A6A6NN06</accession>
<dbReference type="Gene3D" id="2.60.120.590">
    <property type="entry name" value="Alpha-ketoglutarate-dependent dioxygenase AlkB-like"/>
    <property type="match status" value="1"/>
</dbReference>
<dbReference type="SUPFAM" id="SSF51197">
    <property type="entry name" value="Clavaminate synthase-like"/>
    <property type="match status" value="1"/>
</dbReference>
<keyword evidence="7" id="KW-0843">Virulence</keyword>
<evidence type="ECO:0000313" key="13">
    <source>
        <dbReference type="Proteomes" id="UP000799766"/>
    </source>
</evidence>
<gene>
    <name evidence="12" type="ORF">BDY21DRAFT_357700</name>
</gene>
<feature type="compositionally biased region" description="Low complexity" evidence="10">
    <location>
        <begin position="76"/>
        <end position="94"/>
    </location>
</feature>